<keyword evidence="2" id="KW-0732">Signal</keyword>
<protein>
    <recommendedName>
        <fullName evidence="5">Tetratricopeptide repeat protein</fullName>
    </recommendedName>
</protein>
<gene>
    <name evidence="3" type="ORF">OCA8868_02364</name>
</gene>
<evidence type="ECO:0000256" key="1">
    <source>
        <dbReference type="SAM" id="MobiDB-lite"/>
    </source>
</evidence>
<sequence>MIRIAVILSVLPFFAFADPVTIRSGEHDTFSRLVISIGPNTGWSVEPNEGGFVLELEGRSDGFDTSQVFERIQRARLNDLRQSAPNALNLLVGVDSEVEAFLWKPGYLVVDIKEGPEPNPIRSSVGFGPLNIVANPPPESLEDYPQIFPNFLTFSPLPTETNDEAPSKNEQAPTDLSATEEALAIGIARAASQGFLEPATVVNEEPEISNEVPELEQIHTQEETDTIVAPGRPGVGISTAMDRDLAQLGIELGRSLDQQCLPADLFQIDAWGDFRGFHEQASSLTEALAGEFGVEPREAQESLARLYLHFGFGAEAKLVLAADPASSQSRIILTELAGIIDDYDGEYPAIRAQEGCNSPGALWAFLLHPTKLEANDRNKLIHDFLALPQPLRSQISPRLARRFLDVGDLDAANQLLNAADSQDANTTHEVQSARALISESANDPEAAVTVLSNEADDNARTTPQSLIRLIELELEQGLIPSEANLLLAGALRQEHRDTPIENDLANAEALGRIASGQYQVALDLVQSRDDAEAYNIVDQTFAHIVAHAETGTFLEFTFSETPEELSSETENAVSRRLIDLGFFERASTFLIGNANGEEASERRYLLAETALGTGEFDVAIDALLGMTDERARTLRARAFEGLGQHRAALAALSVDQPASSPALQFRAGAWERLTVEEDEILSTFANSVLQPPNETPVATLAERREILTQSRNSRQSVEDLLQRFSLESPEN</sequence>
<accession>A0A238KCW1</accession>
<dbReference type="AlphaFoldDB" id="A0A238KCW1"/>
<dbReference type="OrthoDB" id="7847197at2"/>
<evidence type="ECO:0000313" key="3">
    <source>
        <dbReference type="EMBL" id="SMX40377.1"/>
    </source>
</evidence>
<dbReference type="Proteomes" id="UP000203464">
    <property type="component" value="Unassembled WGS sequence"/>
</dbReference>
<organism evidence="3 4">
    <name type="scientific">Octadecabacter ascidiaceicola</name>
    <dbReference type="NCBI Taxonomy" id="1655543"/>
    <lineage>
        <taxon>Bacteria</taxon>
        <taxon>Pseudomonadati</taxon>
        <taxon>Pseudomonadota</taxon>
        <taxon>Alphaproteobacteria</taxon>
        <taxon>Rhodobacterales</taxon>
        <taxon>Roseobacteraceae</taxon>
        <taxon>Octadecabacter</taxon>
    </lineage>
</organism>
<name>A0A238KCW1_9RHOB</name>
<feature type="chain" id="PRO_5012511735" description="Tetratricopeptide repeat protein" evidence="2">
    <location>
        <begin position="18"/>
        <end position="731"/>
    </location>
</feature>
<dbReference type="RefSeq" id="WP_093996727.1">
    <property type="nucleotide sequence ID" value="NZ_FXYD01000003.1"/>
</dbReference>
<evidence type="ECO:0000256" key="2">
    <source>
        <dbReference type="SAM" id="SignalP"/>
    </source>
</evidence>
<evidence type="ECO:0008006" key="5">
    <source>
        <dbReference type="Google" id="ProtNLM"/>
    </source>
</evidence>
<dbReference type="EMBL" id="FXYD01000003">
    <property type="protein sequence ID" value="SMX40377.1"/>
    <property type="molecule type" value="Genomic_DNA"/>
</dbReference>
<proteinExistence type="predicted"/>
<keyword evidence="4" id="KW-1185">Reference proteome</keyword>
<evidence type="ECO:0000313" key="4">
    <source>
        <dbReference type="Proteomes" id="UP000203464"/>
    </source>
</evidence>
<feature type="signal peptide" evidence="2">
    <location>
        <begin position="1"/>
        <end position="17"/>
    </location>
</feature>
<reference evidence="4" key="1">
    <citation type="submission" date="2017-05" db="EMBL/GenBank/DDBJ databases">
        <authorList>
            <person name="Rodrigo-Torres L."/>
            <person name="Arahal R. D."/>
            <person name="Lucena T."/>
        </authorList>
    </citation>
    <scope>NUCLEOTIDE SEQUENCE [LARGE SCALE GENOMIC DNA]</scope>
    <source>
        <strain evidence="4">CECT 8868</strain>
    </source>
</reference>
<feature type="region of interest" description="Disordered" evidence="1">
    <location>
        <begin position="156"/>
        <end position="176"/>
    </location>
</feature>